<keyword evidence="5" id="KW-0789">Thiol protease inhibitor</keyword>
<evidence type="ECO:0000256" key="1">
    <source>
        <dbReference type="ARBA" id="ARBA00004496"/>
    </source>
</evidence>
<dbReference type="CDD" id="cd00042">
    <property type="entry name" value="CY"/>
    <property type="match status" value="1"/>
</dbReference>
<comment type="subcellular location">
    <subcellularLocation>
        <location evidence="1">Cytoplasm</location>
    </subcellularLocation>
</comment>
<comment type="similarity">
    <text evidence="2">Belongs to the cystatin family.</text>
</comment>
<keyword evidence="7" id="KW-1185">Reference proteome</keyword>
<dbReference type="InterPro" id="IPR046350">
    <property type="entry name" value="Cystatin_sf"/>
</dbReference>
<accession>A0A6P8QL47</accession>
<dbReference type="FunCoup" id="A0A6P8QL47">
    <property type="interactions" value="801"/>
</dbReference>
<dbReference type="GO" id="GO:0004869">
    <property type="term" value="F:cysteine-type endopeptidase inhibitor activity"/>
    <property type="evidence" value="ECO:0007669"/>
    <property type="project" value="UniProtKB-KW"/>
</dbReference>
<evidence type="ECO:0000256" key="3">
    <source>
        <dbReference type="ARBA" id="ARBA00022490"/>
    </source>
</evidence>
<dbReference type="RefSeq" id="XP_033799307.1">
    <property type="nucleotide sequence ID" value="XM_033943416.1"/>
</dbReference>
<dbReference type="InterPro" id="IPR000010">
    <property type="entry name" value="Cystatin_dom"/>
</dbReference>
<dbReference type="PANTHER" id="PTHR11414:SF20">
    <property type="entry name" value="CYSTATIN-A"/>
    <property type="match status" value="1"/>
</dbReference>
<dbReference type="SMART" id="SM00043">
    <property type="entry name" value="CY"/>
    <property type="match status" value="1"/>
</dbReference>
<dbReference type="PANTHER" id="PTHR11414">
    <property type="entry name" value="CYSTATIN FAMILY MEMBER"/>
    <property type="match status" value="1"/>
</dbReference>
<dbReference type="Proteomes" id="UP000515159">
    <property type="component" value="Chromosome 4"/>
</dbReference>
<dbReference type="GeneID" id="117359935"/>
<reference evidence="8" key="1">
    <citation type="submission" date="2025-08" db="UniProtKB">
        <authorList>
            <consortium name="RefSeq"/>
        </authorList>
    </citation>
    <scope>IDENTIFICATION</scope>
</reference>
<name>A0A6P8QL47_GEOSA</name>
<evidence type="ECO:0000313" key="8">
    <source>
        <dbReference type="RefSeq" id="XP_033799307.1"/>
    </source>
</evidence>
<dbReference type="AlphaFoldDB" id="A0A6P8QL47"/>
<dbReference type="FunFam" id="3.10.450.10:FF:000001">
    <property type="entry name" value="Cystatin-A"/>
    <property type="match status" value="1"/>
</dbReference>
<dbReference type="CTD" id="1475"/>
<proteinExistence type="inferred from homology"/>
<dbReference type="KEGG" id="gsh:117359935"/>
<dbReference type="SUPFAM" id="SSF54403">
    <property type="entry name" value="Cystatin/monellin"/>
    <property type="match status" value="1"/>
</dbReference>
<keyword evidence="3" id="KW-0963">Cytoplasm</keyword>
<dbReference type="Pfam" id="PF00031">
    <property type="entry name" value="Cystatin"/>
    <property type="match status" value="1"/>
</dbReference>
<dbReference type="Gene3D" id="3.10.450.10">
    <property type="match status" value="1"/>
</dbReference>
<gene>
    <name evidence="8" type="primary">CSTA</name>
</gene>
<evidence type="ECO:0000256" key="4">
    <source>
        <dbReference type="ARBA" id="ARBA00022690"/>
    </source>
</evidence>
<keyword evidence="4" id="KW-0646">Protease inhibitor</keyword>
<dbReference type="InParanoid" id="A0A6P8QL47"/>
<dbReference type="PRINTS" id="PR00295">
    <property type="entry name" value="STEFINA"/>
</dbReference>
<evidence type="ECO:0000256" key="5">
    <source>
        <dbReference type="ARBA" id="ARBA00022704"/>
    </source>
</evidence>
<dbReference type="InterPro" id="IPR001713">
    <property type="entry name" value="Prot_inh_stefin"/>
</dbReference>
<evidence type="ECO:0000256" key="2">
    <source>
        <dbReference type="ARBA" id="ARBA00009403"/>
    </source>
</evidence>
<feature type="domain" description="Cystatin" evidence="6">
    <location>
        <begin position="1"/>
        <end position="88"/>
    </location>
</feature>
<evidence type="ECO:0000313" key="7">
    <source>
        <dbReference type="Proteomes" id="UP000515159"/>
    </source>
</evidence>
<protein>
    <submittedName>
        <fullName evidence="8">Cystatin-A isoform X1</fullName>
    </submittedName>
</protein>
<organism evidence="7 8">
    <name type="scientific">Geotrypetes seraphini</name>
    <name type="common">Gaboon caecilian</name>
    <name type="synonym">Caecilia seraphini</name>
    <dbReference type="NCBI Taxonomy" id="260995"/>
    <lineage>
        <taxon>Eukaryota</taxon>
        <taxon>Metazoa</taxon>
        <taxon>Chordata</taxon>
        <taxon>Craniata</taxon>
        <taxon>Vertebrata</taxon>
        <taxon>Euteleostomi</taxon>
        <taxon>Amphibia</taxon>
        <taxon>Gymnophiona</taxon>
        <taxon>Geotrypetes</taxon>
    </lineage>
</organism>
<sequence>MNVGGLELEAHPATPEIQTLVNQIKSEFEAKVGTCTTKFEAIEYKQQVVAGINYFIKVLIDNGCIHLKIFVPLPYENKKPSLTSYQTDKARHDEICYF</sequence>
<dbReference type="GO" id="GO:0005829">
    <property type="term" value="C:cytosol"/>
    <property type="evidence" value="ECO:0007669"/>
    <property type="project" value="TreeGrafter"/>
</dbReference>
<evidence type="ECO:0000259" key="6">
    <source>
        <dbReference type="SMART" id="SM00043"/>
    </source>
</evidence>
<dbReference type="OrthoDB" id="2429551at2759"/>